<gene>
    <name evidence="3" type="ORF">QF092_00885</name>
</gene>
<dbReference type="GO" id="GO:0016746">
    <property type="term" value="F:acyltransferase activity"/>
    <property type="evidence" value="ECO:0007669"/>
    <property type="project" value="UniProtKB-KW"/>
</dbReference>
<evidence type="ECO:0000256" key="1">
    <source>
        <dbReference type="ARBA" id="ARBA00023251"/>
    </source>
</evidence>
<accession>A0ABY8Q6B5</accession>
<dbReference type="PANTHER" id="PTHR31438">
    <property type="entry name" value="LYSINE N-ACYLTRANSFERASE C17G9.06C-RELATED"/>
    <property type="match status" value="1"/>
</dbReference>
<dbReference type="PROSITE" id="PS51186">
    <property type="entry name" value="GNAT"/>
    <property type="match status" value="1"/>
</dbReference>
<sequence>MPQPDAYSFPRLKRADYPLLRAWLAQPHVRGWWGDPEEEIALIDEDIDQGPTDMRLVALAGHPFAYVQDYPAHHWPMPHYAAFPTGARGMDTFLGDPAYLGRGHAPRYLRQRCAEIMAKGATTVVIDPSPANDRAIRAYRRAGFVPRGIAPCEDGDPVLVMEFEPASSSW</sequence>
<evidence type="ECO:0000313" key="3">
    <source>
        <dbReference type="EMBL" id="WGV16400.1"/>
    </source>
</evidence>
<evidence type="ECO:0000313" key="4">
    <source>
        <dbReference type="Proteomes" id="UP001230978"/>
    </source>
</evidence>
<keyword evidence="3" id="KW-0808">Transferase</keyword>
<dbReference type="Gene3D" id="3.40.630.30">
    <property type="match status" value="1"/>
</dbReference>
<dbReference type="EMBL" id="CP124535">
    <property type="protein sequence ID" value="WGV16400.1"/>
    <property type="molecule type" value="Genomic_DNA"/>
</dbReference>
<proteinExistence type="predicted"/>
<dbReference type="InterPro" id="IPR016181">
    <property type="entry name" value="Acyl_CoA_acyltransferase"/>
</dbReference>
<dbReference type="Proteomes" id="UP001230978">
    <property type="component" value="Chromosome"/>
</dbReference>
<dbReference type="Pfam" id="PF13523">
    <property type="entry name" value="Acetyltransf_8"/>
    <property type="match status" value="1"/>
</dbReference>
<keyword evidence="1" id="KW-0046">Antibiotic resistance</keyword>
<organism evidence="3 4">
    <name type="scientific">Fuscovulum ytuae</name>
    <dbReference type="NCBI Taxonomy" id="3042299"/>
    <lineage>
        <taxon>Bacteria</taxon>
        <taxon>Pseudomonadati</taxon>
        <taxon>Pseudomonadota</taxon>
        <taxon>Alphaproteobacteria</taxon>
        <taxon>Rhodobacterales</taxon>
        <taxon>Paracoccaceae</taxon>
        <taxon>Fuscovulum</taxon>
    </lineage>
</organism>
<dbReference type="InterPro" id="IPR000182">
    <property type="entry name" value="GNAT_dom"/>
</dbReference>
<dbReference type="SUPFAM" id="SSF55729">
    <property type="entry name" value="Acyl-CoA N-acyltransferases (Nat)"/>
    <property type="match status" value="1"/>
</dbReference>
<dbReference type="PANTHER" id="PTHR31438:SF1">
    <property type="entry name" value="LYSINE N-ACYLTRANSFERASE C17G9.06C-RELATED"/>
    <property type="match status" value="1"/>
</dbReference>
<name>A0ABY8Q6B5_9RHOB</name>
<dbReference type="EC" id="2.3.1.-" evidence="3"/>
<protein>
    <submittedName>
        <fullName evidence="3">GNAT family N-acetyltransferase</fullName>
        <ecNumber evidence="3">2.3.1.-</ecNumber>
    </submittedName>
</protein>
<evidence type="ECO:0000259" key="2">
    <source>
        <dbReference type="PROSITE" id="PS51186"/>
    </source>
</evidence>
<feature type="domain" description="N-acetyltransferase" evidence="2">
    <location>
        <begin position="7"/>
        <end position="166"/>
    </location>
</feature>
<reference evidence="3 4" key="1">
    <citation type="submission" date="2023-04" db="EMBL/GenBank/DDBJ databases">
        <title>YMD61, complete Genome.</title>
        <authorList>
            <person name="Zhang J."/>
        </authorList>
    </citation>
    <scope>NUCLEOTIDE SEQUENCE [LARGE SCALE GENOMIC DNA]</scope>
    <source>
        <strain evidence="3 4">YMD61</strain>
    </source>
</reference>
<dbReference type="RefSeq" id="WP_281466702.1">
    <property type="nucleotide sequence ID" value="NZ_CP124535.1"/>
</dbReference>
<keyword evidence="4" id="KW-1185">Reference proteome</keyword>
<keyword evidence="3" id="KW-0012">Acyltransferase</keyword>